<dbReference type="Gene3D" id="2.30.30.180">
    <property type="entry name" value="Ribosome maturation factor RimP, C-terminal domain"/>
    <property type="match status" value="1"/>
</dbReference>
<dbReference type="PANTHER" id="PTHR33867:SF1">
    <property type="entry name" value="RIBOSOME MATURATION FACTOR RIMP"/>
    <property type="match status" value="1"/>
</dbReference>
<feature type="domain" description="Ribosome maturation factor RimP N-terminal" evidence="5">
    <location>
        <begin position="40"/>
        <end position="114"/>
    </location>
</feature>
<dbReference type="AlphaFoldDB" id="A0A418Q0A4"/>
<keyword evidence="2 3" id="KW-0690">Ribosome biogenesis</keyword>
<feature type="region of interest" description="Disordered" evidence="4">
    <location>
        <begin position="1"/>
        <end position="22"/>
    </location>
</feature>
<comment type="caution">
    <text evidence="7">The sequence shown here is derived from an EMBL/GenBank/DDBJ whole genome shotgun (WGS) entry which is preliminary data.</text>
</comment>
<comment type="function">
    <text evidence="3">Required for maturation of 30S ribosomal subunits.</text>
</comment>
<dbReference type="Pfam" id="PF02576">
    <property type="entry name" value="RimP_N"/>
    <property type="match status" value="1"/>
</dbReference>
<dbReference type="NCBIfam" id="NF011229">
    <property type="entry name" value="PRK14636.1"/>
    <property type="match status" value="1"/>
</dbReference>
<evidence type="ECO:0000256" key="4">
    <source>
        <dbReference type="SAM" id="MobiDB-lite"/>
    </source>
</evidence>
<dbReference type="InterPro" id="IPR036847">
    <property type="entry name" value="RimP_C_sf"/>
</dbReference>
<dbReference type="GO" id="GO:0000028">
    <property type="term" value="P:ribosomal small subunit assembly"/>
    <property type="evidence" value="ECO:0007669"/>
    <property type="project" value="TreeGrafter"/>
</dbReference>
<proteinExistence type="inferred from homology"/>
<accession>A0A418Q0A4</accession>
<keyword evidence="1 3" id="KW-0963">Cytoplasm</keyword>
<dbReference type="InterPro" id="IPR028989">
    <property type="entry name" value="RimP_N"/>
</dbReference>
<dbReference type="Gene3D" id="3.30.300.70">
    <property type="entry name" value="RimP-like superfamily, N-terminal"/>
    <property type="match status" value="1"/>
</dbReference>
<dbReference type="Proteomes" id="UP000285023">
    <property type="component" value="Unassembled WGS sequence"/>
</dbReference>
<gene>
    <name evidence="3 7" type="primary">rimP</name>
    <name evidence="7" type="ORF">D3M59_08305</name>
</gene>
<evidence type="ECO:0000256" key="2">
    <source>
        <dbReference type="ARBA" id="ARBA00022517"/>
    </source>
</evidence>
<dbReference type="GO" id="GO:0005829">
    <property type="term" value="C:cytosol"/>
    <property type="evidence" value="ECO:0007669"/>
    <property type="project" value="TreeGrafter"/>
</dbReference>
<evidence type="ECO:0000259" key="5">
    <source>
        <dbReference type="Pfam" id="PF02576"/>
    </source>
</evidence>
<dbReference type="CDD" id="cd01734">
    <property type="entry name" value="YlxS_C"/>
    <property type="match status" value="1"/>
</dbReference>
<dbReference type="SUPFAM" id="SSF74942">
    <property type="entry name" value="YhbC-like, C-terminal domain"/>
    <property type="match status" value="1"/>
</dbReference>
<dbReference type="EMBL" id="QXTF01000002">
    <property type="protein sequence ID" value="RIX29290.1"/>
    <property type="molecule type" value="Genomic_DNA"/>
</dbReference>
<dbReference type="InterPro" id="IPR003728">
    <property type="entry name" value="Ribosome_maturation_RimP"/>
</dbReference>
<dbReference type="Pfam" id="PF17384">
    <property type="entry name" value="DUF150_C"/>
    <property type="match status" value="1"/>
</dbReference>
<dbReference type="InterPro" id="IPR028998">
    <property type="entry name" value="RimP_C"/>
</dbReference>
<evidence type="ECO:0000256" key="3">
    <source>
        <dbReference type="HAMAP-Rule" id="MF_01077"/>
    </source>
</evidence>
<name>A0A418Q0A4_9SPHN</name>
<evidence type="ECO:0000256" key="1">
    <source>
        <dbReference type="ARBA" id="ARBA00022490"/>
    </source>
</evidence>
<dbReference type="PANTHER" id="PTHR33867">
    <property type="entry name" value="RIBOSOME MATURATION FACTOR RIMP"/>
    <property type="match status" value="1"/>
</dbReference>
<keyword evidence="8" id="KW-1185">Reference proteome</keyword>
<protein>
    <recommendedName>
        <fullName evidence="3">Ribosome maturation factor RimP</fullName>
    </recommendedName>
</protein>
<comment type="similarity">
    <text evidence="3">Belongs to the RimP family.</text>
</comment>
<evidence type="ECO:0000313" key="7">
    <source>
        <dbReference type="EMBL" id="RIX29290.1"/>
    </source>
</evidence>
<dbReference type="FunFam" id="3.30.300.70:FF:000001">
    <property type="entry name" value="Ribosome maturation factor RimP"/>
    <property type="match status" value="1"/>
</dbReference>
<comment type="subcellular location">
    <subcellularLocation>
        <location evidence="3">Cytoplasm</location>
    </subcellularLocation>
</comment>
<feature type="compositionally biased region" description="Basic residues" evidence="4">
    <location>
        <begin position="1"/>
        <end position="10"/>
    </location>
</feature>
<evidence type="ECO:0000259" key="6">
    <source>
        <dbReference type="Pfam" id="PF17384"/>
    </source>
</evidence>
<sequence length="204" mass="22259">MAVTPRHRQKLGPGRGRSGNEEDLNFERAGLTDAAAIARLIEPAVKELGFDLVRVAMIGGKSDPTLQVMAERPDTRQLTIDDCADLSRKLSELLDDADPIEEAYRLEVSSPGIDRPLTRRSDYADWTGHEARLKYAEPVDGAKQISGDIVGIDGETIRIATPKGERTVQFSNIASAKLLLTDKLINATAPLSSEGAEEFETEED</sequence>
<dbReference type="SUPFAM" id="SSF75420">
    <property type="entry name" value="YhbC-like, N-terminal domain"/>
    <property type="match status" value="1"/>
</dbReference>
<evidence type="ECO:0000313" key="8">
    <source>
        <dbReference type="Proteomes" id="UP000285023"/>
    </source>
</evidence>
<dbReference type="OrthoDB" id="9805006at2"/>
<dbReference type="InterPro" id="IPR035956">
    <property type="entry name" value="RimP_N_sf"/>
</dbReference>
<feature type="domain" description="Ribosome maturation factor RimP C-terminal" evidence="6">
    <location>
        <begin position="117"/>
        <end position="181"/>
    </location>
</feature>
<dbReference type="GO" id="GO:0006412">
    <property type="term" value="P:translation"/>
    <property type="evidence" value="ECO:0007669"/>
    <property type="project" value="TreeGrafter"/>
</dbReference>
<reference evidence="7 8" key="1">
    <citation type="submission" date="2018-09" db="EMBL/GenBank/DDBJ databases">
        <title>Sphingomonas sp. DAC4.</title>
        <authorList>
            <person name="Seo T."/>
        </authorList>
    </citation>
    <scope>NUCLEOTIDE SEQUENCE [LARGE SCALE GENOMIC DNA]</scope>
    <source>
        <strain evidence="7 8">DAC4</strain>
    </source>
</reference>
<organism evidence="7 8">
    <name type="scientific">Sphingomonas edaphi</name>
    <dbReference type="NCBI Taxonomy" id="2315689"/>
    <lineage>
        <taxon>Bacteria</taxon>
        <taxon>Pseudomonadati</taxon>
        <taxon>Pseudomonadota</taxon>
        <taxon>Alphaproteobacteria</taxon>
        <taxon>Sphingomonadales</taxon>
        <taxon>Sphingomonadaceae</taxon>
        <taxon>Sphingomonas</taxon>
    </lineage>
</organism>
<dbReference type="HAMAP" id="MF_01077">
    <property type="entry name" value="RimP"/>
    <property type="match status" value="1"/>
</dbReference>